<feature type="domain" description="Glutaredoxin" evidence="1">
    <location>
        <begin position="5"/>
        <end position="59"/>
    </location>
</feature>
<evidence type="ECO:0000313" key="3">
    <source>
        <dbReference type="Proteomes" id="UP000182725"/>
    </source>
</evidence>
<dbReference type="Proteomes" id="UP000182725">
    <property type="component" value="Unassembled WGS sequence"/>
</dbReference>
<dbReference type="EMBL" id="FNTV01000001">
    <property type="protein sequence ID" value="SEE83360.1"/>
    <property type="molecule type" value="Genomic_DNA"/>
</dbReference>
<dbReference type="PROSITE" id="PS51354">
    <property type="entry name" value="GLUTAREDOXIN_2"/>
    <property type="match status" value="1"/>
</dbReference>
<evidence type="ECO:0000259" key="1">
    <source>
        <dbReference type="Pfam" id="PF00462"/>
    </source>
</evidence>
<dbReference type="Pfam" id="PF00462">
    <property type="entry name" value="Glutaredoxin"/>
    <property type="match status" value="1"/>
</dbReference>
<dbReference type="InterPro" id="IPR036249">
    <property type="entry name" value="Thioredoxin-like_sf"/>
</dbReference>
<dbReference type="RefSeq" id="WP_074712014.1">
    <property type="nucleotide sequence ID" value="NZ_FNTV01000001.1"/>
</dbReference>
<dbReference type="CDD" id="cd02976">
    <property type="entry name" value="NrdH"/>
    <property type="match status" value="1"/>
</dbReference>
<reference evidence="2 3" key="1">
    <citation type="submission" date="2016-10" db="EMBL/GenBank/DDBJ databases">
        <authorList>
            <person name="de Groot N.N."/>
        </authorList>
    </citation>
    <scope>NUCLEOTIDE SEQUENCE [LARGE SCALE GENOMIC DNA]</scope>
    <source>
        <strain evidence="2 3">DSM 22274</strain>
    </source>
</reference>
<name>A0A1H5M2H7_9MICC</name>
<proteinExistence type="predicted"/>
<dbReference type="InterPro" id="IPR002109">
    <property type="entry name" value="Glutaredoxin"/>
</dbReference>
<protein>
    <submittedName>
        <fullName evidence="2">Ribonucleoside-diphosphate reductase class Ib glutaredoxin subunit</fullName>
    </submittedName>
</protein>
<dbReference type="SUPFAM" id="SSF52833">
    <property type="entry name" value="Thioredoxin-like"/>
    <property type="match status" value="1"/>
</dbReference>
<evidence type="ECO:0000313" key="2">
    <source>
        <dbReference type="EMBL" id="SEE83360.1"/>
    </source>
</evidence>
<dbReference type="Gene3D" id="3.40.30.10">
    <property type="entry name" value="Glutaredoxin"/>
    <property type="match status" value="1"/>
</dbReference>
<gene>
    <name evidence="2" type="ORF">SAMN04489740_2716</name>
</gene>
<sequence length="81" mass="9001">MTTPTLYSKPACVQCTMTKKWLDRNGTVLPIVDVTVDTDALAKIVALNYAQAPVIWIDADTHWSGFRPDLLAQHFPKENAS</sequence>
<organism evidence="2 3">
    <name type="scientific">Arthrobacter alpinus</name>
    <dbReference type="NCBI Taxonomy" id="656366"/>
    <lineage>
        <taxon>Bacteria</taxon>
        <taxon>Bacillati</taxon>
        <taxon>Actinomycetota</taxon>
        <taxon>Actinomycetes</taxon>
        <taxon>Micrococcales</taxon>
        <taxon>Micrococcaceae</taxon>
        <taxon>Arthrobacter</taxon>
    </lineage>
</organism>
<dbReference type="AlphaFoldDB" id="A0A1H5M2H7"/>
<accession>A0A1H5M2H7</accession>